<organism evidence="2 3">
    <name type="scientific">Candidatus Kaiserbacteria bacterium RIFCSPHIGHO2_02_FULL_59_21</name>
    <dbReference type="NCBI Taxonomy" id="1798500"/>
    <lineage>
        <taxon>Bacteria</taxon>
        <taxon>Candidatus Kaiseribacteriota</taxon>
    </lineage>
</organism>
<dbReference type="Pfam" id="PF18765">
    <property type="entry name" value="Polbeta"/>
    <property type="match status" value="1"/>
</dbReference>
<evidence type="ECO:0000259" key="1">
    <source>
        <dbReference type="Pfam" id="PF18765"/>
    </source>
</evidence>
<dbReference type="STRING" id="1798500.A3C21_00680"/>
<gene>
    <name evidence="2" type="ORF">A3C21_00680</name>
</gene>
<dbReference type="AlphaFoldDB" id="A0A1F6E0N8"/>
<proteinExistence type="predicted"/>
<protein>
    <recommendedName>
        <fullName evidence="1">Polymerase beta nucleotidyltransferase domain-containing protein</fullName>
    </recommendedName>
</protein>
<dbReference type="Proteomes" id="UP000178572">
    <property type="component" value="Unassembled WGS sequence"/>
</dbReference>
<dbReference type="SUPFAM" id="SSF81301">
    <property type="entry name" value="Nucleotidyltransferase"/>
    <property type="match status" value="1"/>
</dbReference>
<comment type="caution">
    <text evidence="2">The sequence shown here is derived from an EMBL/GenBank/DDBJ whole genome shotgun (WGS) entry which is preliminary data.</text>
</comment>
<accession>A0A1F6E0N8</accession>
<evidence type="ECO:0000313" key="3">
    <source>
        <dbReference type="Proteomes" id="UP000178572"/>
    </source>
</evidence>
<reference evidence="2 3" key="1">
    <citation type="journal article" date="2016" name="Nat. Commun.">
        <title>Thousands of microbial genomes shed light on interconnected biogeochemical processes in an aquifer system.</title>
        <authorList>
            <person name="Anantharaman K."/>
            <person name="Brown C.T."/>
            <person name="Hug L.A."/>
            <person name="Sharon I."/>
            <person name="Castelle C.J."/>
            <person name="Probst A.J."/>
            <person name="Thomas B.C."/>
            <person name="Singh A."/>
            <person name="Wilkins M.J."/>
            <person name="Karaoz U."/>
            <person name="Brodie E.L."/>
            <person name="Williams K.H."/>
            <person name="Hubbard S.S."/>
            <person name="Banfield J.F."/>
        </authorList>
    </citation>
    <scope>NUCLEOTIDE SEQUENCE [LARGE SCALE GENOMIC DNA]</scope>
</reference>
<feature type="domain" description="Polymerase beta nucleotidyltransferase" evidence="1">
    <location>
        <begin position="22"/>
        <end position="93"/>
    </location>
</feature>
<dbReference type="EMBL" id="MFLN01000021">
    <property type="protein sequence ID" value="OGG67223.1"/>
    <property type="molecule type" value="Genomic_DNA"/>
</dbReference>
<dbReference type="InterPro" id="IPR041633">
    <property type="entry name" value="Polbeta"/>
</dbReference>
<sequence>MKNPRYAEQVKEIVEKFDPYGSNRYFLFGSSVRKEKFHDIDLGVVGNRSSRKKLSELRDRFYDSGIPYKVDVVDFDDADADFREYVLHNEPVVWIR</sequence>
<dbReference type="Gene3D" id="3.30.460.10">
    <property type="entry name" value="Beta Polymerase, domain 2"/>
    <property type="match status" value="1"/>
</dbReference>
<name>A0A1F6E0N8_9BACT</name>
<evidence type="ECO:0000313" key="2">
    <source>
        <dbReference type="EMBL" id="OGG67223.1"/>
    </source>
</evidence>
<dbReference type="InterPro" id="IPR043519">
    <property type="entry name" value="NT_sf"/>
</dbReference>